<evidence type="ECO:0000259" key="1">
    <source>
        <dbReference type="SMART" id="SM00507"/>
    </source>
</evidence>
<protein>
    <recommendedName>
        <fullName evidence="1">HNH nuclease domain-containing protein</fullName>
    </recommendedName>
</protein>
<dbReference type="EMBL" id="BAABKM010000002">
    <property type="protein sequence ID" value="GAA4696019.1"/>
    <property type="molecule type" value="Genomic_DNA"/>
</dbReference>
<comment type="caution">
    <text evidence="2">The sequence shown here is derived from an EMBL/GenBank/DDBJ whole genome shotgun (WGS) entry which is preliminary data.</text>
</comment>
<reference evidence="3" key="1">
    <citation type="journal article" date="2019" name="Int. J. Syst. Evol. Microbiol.">
        <title>The Global Catalogue of Microorganisms (GCM) 10K type strain sequencing project: providing services to taxonomists for standard genome sequencing and annotation.</title>
        <authorList>
            <consortium name="The Broad Institute Genomics Platform"/>
            <consortium name="The Broad Institute Genome Sequencing Center for Infectious Disease"/>
            <person name="Wu L."/>
            <person name="Ma J."/>
        </authorList>
    </citation>
    <scope>NUCLEOTIDE SEQUENCE [LARGE SCALE GENOMIC DNA]</scope>
    <source>
        <strain evidence="3">JCM 18531</strain>
    </source>
</reference>
<sequence>MPTRKRRSTLEAGPRSRDEALLAATEVTHRAKVLAEAHEFELAAAWGEAHPGDDAPALADHPLFEANVLFGDRPLEVAGYGAPTVSEFAITEFAVAVGTTSTGGRKLIGSAIETKHRLPRLWDRVMAGEVQVWKARRVAEHTIALPPQAAAQVDTILAPIAHTCSFAEIERVANAAAKEADADNEEDERASTGPFLRVGLDDAKHNHGYVPIEGLLDLDDALALEAAIKAKAHALLDEHPTLDLDARRAMALGLFADGSGERELVIYTHHDTRAPHGIVGVEGASSTGSTITVEQLAEWCQKGNTRVSIRPVLDLAVELTADSYAPTARMREQVILTCPTCVFPGCGKSARTCDLDHIQPWPLGPTTSSNLAPLCRLHHRLKTHGYWTYTRPTLTTFVWTSPMGRTYTNDLTHKRRRTH</sequence>
<accession>A0ABP8WVH3</accession>
<name>A0ABP8WVH3_9ACTN</name>
<dbReference type="Gene3D" id="1.10.30.50">
    <property type="match status" value="1"/>
</dbReference>
<dbReference type="Proteomes" id="UP001499974">
    <property type="component" value="Unassembled WGS sequence"/>
</dbReference>
<proteinExistence type="predicted"/>
<dbReference type="InterPro" id="IPR003615">
    <property type="entry name" value="HNH_nuc"/>
</dbReference>
<dbReference type="RefSeq" id="WP_345519721.1">
    <property type="nucleotide sequence ID" value="NZ_BAABKM010000002.1"/>
</dbReference>
<dbReference type="SMART" id="SM00507">
    <property type="entry name" value="HNHc"/>
    <property type="match status" value="1"/>
</dbReference>
<organism evidence="2 3">
    <name type="scientific">Nocardioides conyzicola</name>
    <dbReference type="NCBI Taxonomy" id="1651781"/>
    <lineage>
        <taxon>Bacteria</taxon>
        <taxon>Bacillati</taxon>
        <taxon>Actinomycetota</taxon>
        <taxon>Actinomycetes</taxon>
        <taxon>Propionibacteriales</taxon>
        <taxon>Nocardioidaceae</taxon>
        <taxon>Nocardioides</taxon>
    </lineage>
</organism>
<feature type="domain" description="HNH nuclease" evidence="1">
    <location>
        <begin position="329"/>
        <end position="380"/>
    </location>
</feature>
<dbReference type="CDD" id="cd00085">
    <property type="entry name" value="HNHc"/>
    <property type="match status" value="1"/>
</dbReference>
<evidence type="ECO:0000313" key="2">
    <source>
        <dbReference type="EMBL" id="GAA4696019.1"/>
    </source>
</evidence>
<evidence type="ECO:0000313" key="3">
    <source>
        <dbReference type="Proteomes" id="UP001499974"/>
    </source>
</evidence>
<gene>
    <name evidence="2" type="ORF">GCM10023349_09280</name>
</gene>
<keyword evidence="3" id="KW-1185">Reference proteome</keyword>